<protein>
    <submittedName>
        <fullName evidence="1">Uncharacterized protein</fullName>
    </submittedName>
</protein>
<evidence type="ECO:0000313" key="1">
    <source>
        <dbReference type="EMBL" id="PWV64725.1"/>
    </source>
</evidence>
<reference evidence="1 2" key="1">
    <citation type="submission" date="2018-05" db="EMBL/GenBank/DDBJ databases">
        <title>Genomic Encyclopedia of Type Strains, Phase IV (KMG-IV): sequencing the most valuable type-strain genomes for metagenomic binning, comparative biology and taxonomic classification.</title>
        <authorList>
            <person name="Goeker M."/>
        </authorList>
    </citation>
    <scope>NUCLEOTIDE SEQUENCE [LARGE SCALE GENOMIC DNA]</scope>
    <source>
        <strain evidence="1 2">DSM 23606</strain>
    </source>
</reference>
<accession>A0A317MYM2</accession>
<dbReference type="NCBIfam" id="NF045536">
    <property type="entry name" value="phasin_PhaP6"/>
    <property type="match status" value="1"/>
</dbReference>
<dbReference type="OrthoDB" id="5625573at2"/>
<gene>
    <name evidence="1" type="ORF">C7443_102378</name>
</gene>
<dbReference type="RefSeq" id="WP_110017357.1">
    <property type="nucleotide sequence ID" value="NZ_QGTJ01000002.1"/>
</dbReference>
<organism evidence="1 2">
    <name type="scientific">Plasticicumulans acidivorans</name>
    <dbReference type="NCBI Taxonomy" id="886464"/>
    <lineage>
        <taxon>Bacteria</taxon>
        <taxon>Pseudomonadati</taxon>
        <taxon>Pseudomonadota</taxon>
        <taxon>Gammaproteobacteria</taxon>
        <taxon>Candidatus Competibacteraceae</taxon>
        <taxon>Plasticicumulans</taxon>
    </lineage>
</organism>
<proteinExistence type="predicted"/>
<dbReference type="InterPro" id="IPR053785">
    <property type="entry name" value="PhaP6-like"/>
</dbReference>
<dbReference type="Proteomes" id="UP000246569">
    <property type="component" value="Unassembled WGS sequence"/>
</dbReference>
<dbReference type="AlphaFoldDB" id="A0A317MYM2"/>
<keyword evidence="2" id="KW-1185">Reference proteome</keyword>
<name>A0A317MYM2_9GAMM</name>
<sequence>MAVDSFGDYHQLYSRLLALWSAVPTVVAIRVERMLTAGPLPSRRDQREFERMGMEKLDAFHESWLALMAQYHQECLRLALRPWWWLGPQPHAVTAAGEDISHALFTIVDHALAPIERRASANARRLSKTLVSV</sequence>
<evidence type="ECO:0000313" key="2">
    <source>
        <dbReference type="Proteomes" id="UP000246569"/>
    </source>
</evidence>
<comment type="caution">
    <text evidence="1">The sequence shown here is derived from an EMBL/GenBank/DDBJ whole genome shotgun (WGS) entry which is preliminary data.</text>
</comment>
<dbReference type="EMBL" id="QGTJ01000002">
    <property type="protein sequence ID" value="PWV64725.1"/>
    <property type="molecule type" value="Genomic_DNA"/>
</dbReference>